<dbReference type="InterPro" id="IPR050855">
    <property type="entry name" value="NDM-1-like"/>
</dbReference>
<protein>
    <submittedName>
        <fullName evidence="4">MBL fold metallo-hydrolase</fullName>
    </submittedName>
</protein>
<comment type="similarity">
    <text evidence="1">Belongs to the metallo-beta-lactamase superfamily. Class-B beta-lactamase family.</text>
</comment>
<reference evidence="5" key="1">
    <citation type="submission" date="2019-02" db="EMBL/GenBank/DDBJ databases">
        <title>Draft genome sequence of Muricauda sp. 176CP4-71.</title>
        <authorList>
            <person name="Park J.-S."/>
        </authorList>
    </citation>
    <scope>NUCLEOTIDE SEQUENCE [LARGE SCALE GENOMIC DNA]</scope>
    <source>
        <strain evidence="5">176GS2-150</strain>
    </source>
</reference>
<dbReference type="InterPro" id="IPR036866">
    <property type="entry name" value="RibonucZ/Hydroxyglut_hydro"/>
</dbReference>
<dbReference type="SMART" id="SM00849">
    <property type="entry name" value="Lactamase_B"/>
    <property type="match status" value="1"/>
</dbReference>
<dbReference type="Proteomes" id="UP000292544">
    <property type="component" value="Unassembled WGS sequence"/>
</dbReference>
<feature type="chain" id="PRO_5045149086" evidence="2">
    <location>
        <begin position="27"/>
        <end position="315"/>
    </location>
</feature>
<evidence type="ECO:0000259" key="3">
    <source>
        <dbReference type="SMART" id="SM00849"/>
    </source>
</evidence>
<dbReference type="PANTHER" id="PTHR42951:SF4">
    <property type="entry name" value="ACYL-COENZYME A THIOESTERASE MBLAC2"/>
    <property type="match status" value="1"/>
</dbReference>
<feature type="signal peptide" evidence="2">
    <location>
        <begin position="1"/>
        <end position="26"/>
    </location>
</feature>
<dbReference type="InterPro" id="IPR001279">
    <property type="entry name" value="Metallo-B-lactamas"/>
</dbReference>
<proteinExistence type="inferred from homology"/>
<dbReference type="PANTHER" id="PTHR42951">
    <property type="entry name" value="METALLO-BETA-LACTAMASE DOMAIN-CONTAINING"/>
    <property type="match status" value="1"/>
</dbReference>
<sequence length="315" mass="35269">MMIRTTEMTYRFLLVASLLFAPFVCATPTETIKQNGLELNLFYGKRSTVNAYLFSDVKELILLDALDSVDDARQLKTLIDQQQLPLKQIFISHGHPDHFIGLAVLNRAFPNADIVVASEGIKQELIGWANWMTERGWMHISMIPKSEKAPRGFDYEGLIKVTSESQLAFDSGKTLRIDRGNLPTETVHYAMLYSEDLHGLFMGDLASNKVHLWLGEGVDAQSLGNWKTLLAVITKRYQSTGVTIYPGHGKPAPLSLLREVSQYIDVFKFAIRTGGNQDAVQTKMMALFPDYSESGYLPFGIEQHLVVQTAKADGH</sequence>
<evidence type="ECO:0000313" key="5">
    <source>
        <dbReference type="Proteomes" id="UP000292544"/>
    </source>
</evidence>
<dbReference type="EMBL" id="SHLY01000002">
    <property type="protein sequence ID" value="TAA47427.1"/>
    <property type="molecule type" value="Genomic_DNA"/>
</dbReference>
<organism evidence="4 5">
    <name type="scientific">Corallincola spongiicola</name>
    <dbReference type="NCBI Taxonomy" id="2520508"/>
    <lineage>
        <taxon>Bacteria</taxon>
        <taxon>Pseudomonadati</taxon>
        <taxon>Pseudomonadota</taxon>
        <taxon>Gammaproteobacteria</taxon>
        <taxon>Alteromonadales</taxon>
        <taxon>Psychromonadaceae</taxon>
        <taxon>Corallincola</taxon>
    </lineage>
</organism>
<feature type="domain" description="Metallo-beta-lactamase" evidence="3">
    <location>
        <begin position="48"/>
        <end position="248"/>
    </location>
</feature>
<accession>A0ABY1WRR7</accession>
<name>A0ABY1WRR7_9GAMM</name>
<evidence type="ECO:0000256" key="2">
    <source>
        <dbReference type="SAM" id="SignalP"/>
    </source>
</evidence>
<dbReference type="Gene3D" id="3.60.15.10">
    <property type="entry name" value="Ribonuclease Z/Hydroxyacylglutathione hydrolase-like"/>
    <property type="match status" value="1"/>
</dbReference>
<keyword evidence="5" id="KW-1185">Reference proteome</keyword>
<comment type="caution">
    <text evidence="4">The sequence shown here is derived from an EMBL/GenBank/DDBJ whole genome shotgun (WGS) entry which is preliminary data.</text>
</comment>
<gene>
    <name evidence="4" type="ORF">EXY25_09380</name>
</gene>
<evidence type="ECO:0000256" key="1">
    <source>
        <dbReference type="ARBA" id="ARBA00005250"/>
    </source>
</evidence>
<dbReference type="SUPFAM" id="SSF56281">
    <property type="entry name" value="Metallo-hydrolase/oxidoreductase"/>
    <property type="match status" value="1"/>
</dbReference>
<evidence type="ECO:0000313" key="4">
    <source>
        <dbReference type="EMBL" id="TAA47427.1"/>
    </source>
</evidence>
<keyword evidence="2" id="KW-0732">Signal</keyword>
<dbReference type="Pfam" id="PF00753">
    <property type="entry name" value="Lactamase_B"/>
    <property type="match status" value="1"/>
</dbReference>